<dbReference type="Gene3D" id="6.10.340.10">
    <property type="match status" value="1"/>
</dbReference>
<dbReference type="RefSeq" id="WP_008078506.1">
    <property type="nucleotide sequence ID" value="NZ_AEVT01000083.1"/>
</dbReference>
<evidence type="ECO:0000313" key="7">
    <source>
        <dbReference type="EMBL" id="EGA69474.1"/>
    </source>
</evidence>
<dbReference type="SMART" id="SM00267">
    <property type="entry name" value="GGDEF"/>
    <property type="match status" value="1"/>
</dbReference>
<evidence type="ECO:0000259" key="6">
    <source>
        <dbReference type="PROSITE" id="PS50887"/>
    </source>
</evidence>
<dbReference type="EC" id="2.7.7.65" evidence="2"/>
<dbReference type="eggNOG" id="COG3706">
    <property type="taxonomic scope" value="Bacteria"/>
</dbReference>
<evidence type="ECO:0000256" key="4">
    <source>
        <dbReference type="SAM" id="Phobius"/>
    </source>
</evidence>
<feature type="domain" description="HAMP" evidence="5">
    <location>
        <begin position="380"/>
        <end position="432"/>
    </location>
</feature>
<dbReference type="FunFam" id="3.30.70.270:FF:000001">
    <property type="entry name" value="Diguanylate cyclase domain protein"/>
    <property type="match status" value="1"/>
</dbReference>
<comment type="catalytic activity">
    <reaction evidence="3">
        <text>2 GTP = 3',3'-c-di-GMP + 2 diphosphate</text>
        <dbReference type="Rhea" id="RHEA:24898"/>
        <dbReference type="ChEBI" id="CHEBI:33019"/>
        <dbReference type="ChEBI" id="CHEBI:37565"/>
        <dbReference type="ChEBI" id="CHEBI:58805"/>
        <dbReference type="EC" id="2.7.7.65"/>
    </reaction>
</comment>
<dbReference type="GO" id="GO:0007165">
    <property type="term" value="P:signal transduction"/>
    <property type="evidence" value="ECO:0007669"/>
    <property type="project" value="InterPro"/>
</dbReference>
<feature type="transmembrane region" description="Helical" evidence="4">
    <location>
        <begin position="360"/>
        <end position="383"/>
    </location>
</feature>
<dbReference type="Gene3D" id="3.30.70.270">
    <property type="match status" value="1"/>
</dbReference>
<dbReference type="SUPFAM" id="SSF55073">
    <property type="entry name" value="Nucleotide cyclase"/>
    <property type="match status" value="1"/>
</dbReference>
<dbReference type="SMART" id="SM00304">
    <property type="entry name" value="HAMP"/>
    <property type="match status" value="1"/>
</dbReference>
<organism evidence="7 8">
    <name type="scientific">Vibrio sinaloensis DSM 21326</name>
    <dbReference type="NCBI Taxonomy" id="945550"/>
    <lineage>
        <taxon>Bacteria</taxon>
        <taxon>Pseudomonadati</taxon>
        <taxon>Pseudomonadota</taxon>
        <taxon>Gammaproteobacteria</taxon>
        <taxon>Vibrionales</taxon>
        <taxon>Vibrionaceae</taxon>
        <taxon>Vibrio</taxon>
        <taxon>Vibrio oreintalis group</taxon>
    </lineage>
</organism>
<keyword evidence="4" id="KW-0472">Membrane</keyword>
<dbReference type="InterPro" id="IPR000160">
    <property type="entry name" value="GGDEF_dom"/>
</dbReference>
<dbReference type="EMBL" id="AEVT01000083">
    <property type="protein sequence ID" value="EGA69474.1"/>
    <property type="molecule type" value="Genomic_DNA"/>
</dbReference>
<dbReference type="PROSITE" id="PS50887">
    <property type="entry name" value="GGDEF"/>
    <property type="match status" value="1"/>
</dbReference>
<comment type="caution">
    <text evidence="7">The sequence shown here is derived from an EMBL/GenBank/DDBJ whole genome shotgun (WGS) entry which is preliminary data.</text>
</comment>
<comment type="cofactor">
    <cofactor evidence="1">
        <name>Mg(2+)</name>
        <dbReference type="ChEBI" id="CHEBI:18420"/>
    </cofactor>
</comment>
<feature type="transmembrane region" description="Helical" evidence="4">
    <location>
        <begin position="6"/>
        <end position="27"/>
    </location>
</feature>
<dbReference type="PANTHER" id="PTHR45138">
    <property type="entry name" value="REGULATORY COMPONENTS OF SENSORY TRANSDUCTION SYSTEM"/>
    <property type="match status" value="1"/>
</dbReference>
<protein>
    <recommendedName>
        <fullName evidence="2">diguanylate cyclase</fullName>
        <ecNumber evidence="2">2.7.7.65</ecNumber>
    </recommendedName>
</protein>
<evidence type="ECO:0000256" key="3">
    <source>
        <dbReference type="ARBA" id="ARBA00034247"/>
    </source>
</evidence>
<dbReference type="Pfam" id="PF00990">
    <property type="entry name" value="GGDEF"/>
    <property type="match status" value="1"/>
</dbReference>
<dbReference type="PANTHER" id="PTHR45138:SF9">
    <property type="entry name" value="DIGUANYLATE CYCLASE DGCM-RELATED"/>
    <property type="match status" value="1"/>
</dbReference>
<dbReference type="InterPro" id="IPR043128">
    <property type="entry name" value="Rev_trsase/Diguanyl_cyclase"/>
</dbReference>
<sequence>MNKLSIKIFFILLPLAACIFGFGYAYYKAREKLTIDHIFRSSQLSALLGANEISHYVEGRFTEFDRLSSAMTLCSTNETSLPELSSNALSFTNGFSAMLISDLSGRVIHFHLSSNKSNRHVLRQNLNNARILTDNAISLLNGSYEEWQLNYPRNQAREKEVLNQILGLQEHGEENSQVSRDLSTQLNKIREKRNLPKQVVNLASNEAVNRLGLIFDNETYFYSRPLIDCNKNLVGYYTAVLDRTLIEDLIFDIKRSLTESGLEFVDVLMVRNDGLQSLSSSHYMRLDRLKRNGLNPTTSPIFRQDLGGIMINQPVGLNIKKHLVFDDNISLKLEQQGVTLLVFVSEKEINKHNATLLREVVLYIAMGLLLFIGLIIYLSHFIASPITDLRRRISTLSRMGKADTEYKPRNDEIGDLFTAFSDMAGKIKQKESELTRLAREDSLTGVLNRRALVNGAEELRRLNASCCVCMMDLDDFKQVNDICGHAIGDEILIAFCQAVNCEIRSSDVLGRLGGEEFALLLPETSLDDALQIAERIRLRVEHELAGKLCSSHARPVTVSMGLVDWPKDQPFAQALIKADNCLYQAKHNGRNQISVGK</sequence>
<dbReference type="Proteomes" id="UP000006228">
    <property type="component" value="Unassembled WGS sequence"/>
</dbReference>
<evidence type="ECO:0000259" key="5">
    <source>
        <dbReference type="PROSITE" id="PS50885"/>
    </source>
</evidence>
<gene>
    <name evidence="7" type="ORF">VISI1226_09849</name>
</gene>
<reference evidence="7 8" key="1">
    <citation type="journal article" date="2012" name="Int. J. Syst. Evol. Microbiol.">
        <title>Vibrio caribbeanicus sp. nov., isolated from the marine sponge Scleritoderma cyanea.</title>
        <authorList>
            <person name="Hoffmann M."/>
            <person name="Monday S.R."/>
            <person name="Allard M.W."/>
            <person name="Strain E.A."/>
            <person name="Whittaker P."/>
            <person name="Naum M."/>
            <person name="McCarthy P.J."/>
            <person name="Lopez J.V."/>
            <person name="Fischer M."/>
            <person name="Brown E.W."/>
        </authorList>
    </citation>
    <scope>NUCLEOTIDE SEQUENCE [LARGE SCALE GENOMIC DNA]</scope>
    <source>
        <strain evidence="8">DSMZ 21326</strain>
    </source>
</reference>
<dbReference type="NCBIfam" id="TIGR00254">
    <property type="entry name" value="GGDEF"/>
    <property type="match status" value="1"/>
</dbReference>
<evidence type="ECO:0000256" key="1">
    <source>
        <dbReference type="ARBA" id="ARBA00001946"/>
    </source>
</evidence>
<dbReference type="GeneID" id="95570168"/>
<dbReference type="InterPro" id="IPR050469">
    <property type="entry name" value="Diguanylate_Cyclase"/>
</dbReference>
<dbReference type="PROSITE" id="PS50885">
    <property type="entry name" value="HAMP"/>
    <property type="match status" value="1"/>
</dbReference>
<feature type="domain" description="GGDEF" evidence="6">
    <location>
        <begin position="464"/>
        <end position="597"/>
    </location>
</feature>
<evidence type="ECO:0000256" key="2">
    <source>
        <dbReference type="ARBA" id="ARBA00012528"/>
    </source>
</evidence>
<name>E8M9B8_PHOS4</name>
<dbReference type="InterPro" id="IPR029787">
    <property type="entry name" value="Nucleotide_cyclase"/>
</dbReference>
<keyword evidence="4" id="KW-0812">Transmembrane</keyword>
<dbReference type="CDD" id="cd01949">
    <property type="entry name" value="GGDEF"/>
    <property type="match status" value="1"/>
</dbReference>
<accession>E8M9B8</accession>
<dbReference type="GO" id="GO:0016020">
    <property type="term" value="C:membrane"/>
    <property type="evidence" value="ECO:0007669"/>
    <property type="project" value="InterPro"/>
</dbReference>
<dbReference type="OrthoDB" id="5496380at2"/>
<keyword evidence="4" id="KW-1133">Transmembrane helix</keyword>
<evidence type="ECO:0000313" key="8">
    <source>
        <dbReference type="Proteomes" id="UP000006228"/>
    </source>
</evidence>
<dbReference type="AlphaFoldDB" id="E8M9B8"/>
<dbReference type="GO" id="GO:0052621">
    <property type="term" value="F:diguanylate cyclase activity"/>
    <property type="evidence" value="ECO:0007669"/>
    <property type="project" value="UniProtKB-EC"/>
</dbReference>
<proteinExistence type="predicted"/>
<dbReference type="InterPro" id="IPR003660">
    <property type="entry name" value="HAMP_dom"/>
</dbReference>